<reference evidence="3" key="1">
    <citation type="journal article" date="2014" name="Front. Microbiol.">
        <title>High frequency of phylogenetically diverse reductive dehalogenase-homologous genes in deep subseafloor sedimentary metagenomes.</title>
        <authorList>
            <person name="Kawai M."/>
            <person name="Futagami T."/>
            <person name="Toyoda A."/>
            <person name="Takaki Y."/>
            <person name="Nishi S."/>
            <person name="Hori S."/>
            <person name="Arai W."/>
            <person name="Tsubouchi T."/>
            <person name="Morono Y."/>
            <person name="Uchiyama I."/>
            <person name="Ito T."/>
            <person name="Fujiyama A."/>
            <person name="Inagaki F."/>
            <person name="Takami H."/>
        </authorList>
    </citation>
    <scope>NUCLEOTIDE SEQUENCE</scope>
    <source>
        <strain evidence="3">Expedition CK06-06</strain>
    </source>
</reference>
<dbReference type="Pfam" id="PF00682">
    <property type="entry name" value="HMGL-like"/>
    <property type="match status" value="1"/>
</dbReference>
<gene>
    <name evidence="3" type="ORF">S01H1_76647</name>
</gene>
<dbReference type="GO" id="GO:0009098">
    <property type="term" value="P:L-leucine biosynthetic process"/>
    <property type="evidence" value="ECO:0007669"/>
    <property type="project" value="TreeGrafter"/>
</dbReference>
<dbReference type="InterPro" id="IPR050073">
    <property type="entry name" value="2-IPM_HCS-like"/>
</dbReference>
<comment type="caution">
    <text evidence="3">The sequence shown here is derived from an EMBL/GenBank/DDBJ whole genome shotgun (WGS) entry which is preliminary data.</text>
</comment>
<dbReference type="InterPro" id="IPR000891">
    <property type="entry name" value="PYR_CT"/>
</dbReference>
<organism evidence="3">
    <name type="scientific">marine sediment metagenome</name>
    <dbReference type="NCBI Taxonomy" id="412755"/>
    <lineage>
        <taxon>unclassified sequences</taxon>
        <taxon>metagenomes</taxon>
        <taxon>ecological metagenomes</taxon>
    </lineage>
</organism>
<keyword evidence="1" id="KW-0808">Transferase</keyword>
<dbReference type="InterPro" id="IPR013785">
    <property type="entry name" value="Aldolase_TIM"/>
</dbReference>
<dbReference type="PROSITE" id="PS00816">
    <property type="entry name" value="AIPM_HOMOCIT_SYNTH_2"/>
    <property type="match status" value="1"/>
</dbReference>
<dbReference type="GO" id="GO:0003852">
    <property type="term" value="F:2-isopropylmalate synthase activity"/>
    <property type="evidence" value="ECO:0007669"/>
    <property type="project" value="TreeGrafter"/>
</dbReference>
<proteinExistence type="predicted"/>
<feature type="non-terminal residue" evidence="3">
    <location>
        <position position="235"/>
    </location>
</feature>
<dbReference type="AlphaFoldDB" id="X0ZB15"/>
<dbReference type="InterPro" id="IPR002034">
    <property type="entry name" value="AIPM/Hcit_synth_CS"/>
</dbReference>
<feature type="domain" description="Pyruvate carboxyltransferase" evidence="2">
    <location>
        <begin position="1"/>
        <end position="178"/>
    </location>
</feature>
<dbReference type="PANTHER" id="PTHR10277">
    <property type="entry name" value="HOMOCITRATE SYNTHASE-RELATED"/>
    <property type="match status" value="1"/>
</dbReference>
<evidence type="ECO:0000256" key="1">
    <source>
        <dbReference type="ARBA" id="ARBA00022679"/>
    </source>
</evidence>
<evidence type="ECO:0000259" key="2">
    <source>
        <dbReference type="PROSITE" id="PS50991"/>
    </source>
</evidence>
<dbReference type="Gene3D" id="3.20.20.70">
    <property type="entry name" value="Aldolase class I"/>
    <property type="match status" value="1"/>
</dbReference>
<dbReference type="EMBL" id="BARS01051455">
    <property type="protein sequence ID" value="GAG45581.1"/>
    <property type="molecule type" value="Genomic_DNA"/>
</dbReference>
<sequence>WIVENGGAAINLLTKGSRKHCEKQLRMTPERHFKGIAETIRYARKRELIVNVYLEDWSSGVRDSFDYVFSSVENLRGLDVKRVYLPDTLGVLSPADTSDYVSLMVRTWPDLHFEFHAHNDYGLATANSLAAIEAGARGVHTSVNGMGERSGNTRLAEVVASIHDHSEFRTQIRENRLTQISEMVGTFSGKIVSDNVPVVGRDVFTQTAGIHADGDFKANLYANRLAPRRFGRKRR</sequence>
<protein>
    <recommendedName>
        <fullName evidence="2">Pyruvate carboxyltransferase domain-containing protein</fullName>
    </recommendedName>
</protein>
<dbReference type="PANTHER" id="PTHR10277:SF57">
    <property type="entry name" value="(R)-CITRAMALATE SYNTHASE CIMA"/>
    <property type="match status" value="1"/>
</dbReference>
<feature type="non-terminal residue" evidence="3">
    <location>
        <position position="1"/>
    </location>
</feature>
<dbReference type="SUPFAM" id="SSF51569">
    <property type="entry name" value="Aldolase"/>
    <property type="match status" value="1"/>
</dbReference>
<evidence type="ECO:0000313" key="3">
    <source>
        <dbReference type="EMBL" id="GAG45581.1"/>
    </source>
</evidence>
<name>X0ZB15_9ZZZZ</name>
<accession>X0ZB15</accession>
<dbReference type="PROSITE" id="PS50991">
    <property type="entry name" value="PYR_CT"/>
    <property type="match status" value="1"/>
</dbReference>